<dbReference type="EMBL" id="CM035416">
    <property type="protein sequence ID" value="KAH7425164.1"/>
    <property type="molecule type" value="Genomic_DNA"/>
</dbReference>
<feature type="domain" description="LIM zinc-binding" evidence="4">
    <location>
        <begin position="114"/>
        <end position="174"/>
    </location>
</feature>
<dbReference type="PROSITE" id="PS00478">
    <property type="entry name" value="LIM_DOMAIN_1"/>
    <property type="match status" value="1"/>
</dbReference>
<evidence type="ECO:0000259" key="4">
    <source>
        <dbReference type="PROSITE" id="PS50023"/>
    </source>
</evidence>
<dbReference type="Pfam" id="PF12315">
    <property type="entry name" value="DA1-like"/>
    <property type="match status" value="1"/>
</dbReference>
<sequence length="453" mass="51039">MSACASTQTHICKFPGRHASFGVRMESSDQNSDLTLCEAIDEEWKSSPADNNMLDCTASLRLHEQRTGDAKVSCMSGHDTIQDVVRPLQENANAQKASDGDTGSPMAQAASNARVCIGCKMSLGSGCCVNHLGGSWHPHCFCCYACHSPISGDKFLTCRNHPYHKICYKKSSMPKCDVCKKFVPTNGAGLHKYHVHPFWKQKYCPMHEMDDSPRCTGCERFQSNYVQHMSLGDGRKLCLDCLSSSIMDTAECQPLYNEILDFYERLNMKINQKVPVLLVEKQALNPANKQFGHHITYETRGLCLSEELTMIRRPKPDIGTRLTDVAKPSINFKRQRQVTAILILHGLPRFLTGSLLAHELMHAWLCLNGFPELEPVIEEGICQVMAHMWLESQAMEVSRNAMDERLREFFLQQIAKNSSPFYAEGFRDGYASVMQFGLRRTVNHIRMTGTFPL</sequence>
<organism evidence="5 6">
    <name type="scientific">Ceratopteris richardii</name>
    <name type="common">Triangle waterfern</name>
    <dbReference type="NCBI Taxonomy" id="49495"/>
    <lineage>
        <taxon>Eukaryota</taxon>
        <taxon>Viridiplantae</taxon>
        <taxon>Streptophyta</taxon>
        <taxon>Embryophyta</taxon>
        <taxon>Tracheophyta</taxon>
        <taxon>Polypodiopsida</taxon>
        <taxon>Polypodiidae</taxon>
        <taxon>Polypodiales</taxon>
        <taxon>Pteridineae</taxon>
        <taxon>Pteridaceae</taxon>
        <taxon>Parkerioideae</taxon>
        <taxon>Ceratopteris</taxon>
    </lineage>
</organism>
<proteinExistence type="predicted"/>
<dbReference type="PANTHER" id="PTHR24209:SF7">
    <property type="entry name" value="PROTEIN DA1-RELATED 2"/>
    <property type="match status" value="1"/>
</dbReference>
<dbReference type="Proteomes" id="UP000825935">
    <property type="component" value="Chromosome 11"/>
</dbReference>
<dbReference type="Gene3D" id="2.10.110.10">
    <property type="entry name" value="Cysteine Rich Protein"/>
    <property type="match status" value="1"/>
</dbReference>
<keyword evidence="2 3" id="KW-0862">Zinc</keyword>
<protein>
    <recommendedName>
        <fullName evidence="4">LIM zinc-binding domain-containing protein</fullName>
    </recommendedName>
</protein>
<keyword evidence="6" id="KW-1185">Reference proteome</keyword>
<dbReference type="PROSITE" id="PS50023">
    <property type="entry name" value="LIM_DOMAIN_2"/>
    <property type="match status" value="1"/>
</dbReference>
<name>A0A8T2TUV7_CERRI</name>
<reference evidence="5" key="1">
    <citation type="submission" date="2021-08" db="EMBL/GenBank/DDBJ databases">
        <title>WGS assembly of Ceratopteris richardii.</title>
        <authorList>
            <person name="Marchant D.B."/>
            <person name="Chen G."/>
            <person name="Jenkins J."/>
            <person name="Shu S."/>
            <person name="Leebens-Mack J."/>
            <person name="Grimwood J."/>
            <person name="Schmutz J."/>
            <person name="Soltis P."/>
            <person name="Soltis D."/>
            <person name="Chen Z.-H."/>
        </authorList>
    </citation>
    <scope>NUCLEOTIDE SEQUENCE</scope>
    <source>
        <strain evidence="5">Whitten #5841</strain>
        <tissue evidence="5">Leaf</tissue>
    </source>
</reference>
<dbReference type="GO" id="GO:0043130">
    <property type="term" value="F:ubiquitin binding"/>
    <property type="evidence" value="ECO:0007669"/>
    <property type="project" value="TreeGrafter"/>
</dbReference>
<dbReference type="GO" id="GO:0046872">
    <property type="term" value="F:metal ion binding"/>
    <property type="evidence" value="ECO:0007669"/>
    <property type="project" value="UniProtKB-KW"/>
</dbReference>
<dbReference type="CDD" id="cd09396">
    <property type="entry name" value="LIM_DA1"/>
    <property type="match status" value="1"/>
</dbReference>
<evidence type="ECO:0000313" key="5">
    <source>
        <dbReference type="EMBL" id="KAH7425164.1"/>
    </source>
</evidence>
<comment type="caution">
    <text evidence="5">The sequence shown here is derived from an EMBL/GenBank/DDBJ whole genome shotgun (WGS) entry which is preliminary data.</text>
</comment>
<evidence type="ECO:0000256" key="3">
    <source>
        <dbReference type="PROSITE-ProRule" id="PRU00125"/>
    </source>
</evidence>
<keyword evidence="1 3" id="KW-0479">Metal-binding</keyword>
<evidence type="ECO:0000256" key="1">
    <source>
        <dbReference type="ARBA" id="ARBA00022723"/>
    </source>
</evidence>
<dbReference type="SMART" id="SM00132">
    <property type="entry name" value="LIM"/>
    <property type="match status" value="1"/>
</dbReference>
<dbReference type="InterPro" id="IPR001781">
    <property type="entry name" value="Znf_LIM"/>
</dbReference>
<gene>
    <name evidence="5" type="ORF">KP509_11G042400</name>
</gene>
<dbReference type="OrthoDB" id="25414at2759"/>
<accession>A0A8T2TUV7</accession>
<dbReference type="AlphaFoldDB" id="A0A8T2TUV7"/>
<dbReference type="InterPro" id="IPR022087">
    <property type="entry name" value="DA1-like_dom"/>
</dbReference>
<evidence type="ECO:0000313" key="6">
    <source>
        <dbReference type="Proteomes" id="UP000825935"/>
    </source>
</evidence>
<dbReference type="InterPro" id="IPR045218">
    <property type="entry name" value="DA1-like"/>
</dbReference>
<dbReference type="PANTHER" id="PTHR24209">
    <property type="entry name" value="PROTEIN DA1-RELATED 2"/>
    <property type="match status" value="1"/>
</dbReference>
<keyword evidence="3" id="KW-0440">LIM domain</keyword>
<evidence type="ECO:0000256" key="2">
    <source>
        <dbReference type="ARBA" id="ARBA00022833"/>
    </source>
</evidence>